<dbReference type="AlphaFoldDB" id="A0AAV9W1G7"/>
<proteinExistence type="predicted"/>
<accession>A0AAV9W1G7</accession>
<protein>
    <submittedName>
        <fullName evidence="1">Uncharacterized protein</fullName>
    </submittedName>
</protein>
<gene>
    <name evidence="1" type="ORF">TWF481_010620</name>
</gene>
<reference evidence="1 2" key="1">
    <citation type="submission" date="2023-08" db="EMBL/GenBank/DDBJ databases">
        <authorList>
            <person name="Palmer J.M."/>
        </authorList>
    </citation>
    <scope>NUCLEOTIDE SEQUENCE [LARGE SCALE GENOMIC DNA]</scope>
    <source>
        <strain evidence="1 2">TWF481</strain>
    </source>
</reference>
<evidence type="ECO:0000313" key="2">
    <source>
        <dbReference type="Proteomes" id="UP001370758"/>
    </source>
</evidence>
<dbReference type="EMBL" id="JAVHJL010000007">
    <property type="protein sequence ID" value="KAK6500275.1"/>
    <property type="molecule type" value="Genomic_DNA"/>
</dbReference>
<sequence>MLAERMVKVLYDKLPEVTCPFDEDEVLYVSLPPLVYKHTPAADASNTDASNGVTWKTKVVVLRPSPELQDLVWVHSWVGGIENVFAIMDRGFVQEMQGKLGIVPQLRKE</sequence>
<dbReference type="Proteomes" id="UP001370758">
    <property type="component" value="Unassembled WGS sequence"/>
</dbReference>
<name>A0AAV9W1G7_9PEZI</name>
<keyword evidence="2" id="KW-1185">Reference proteome</keyword>
<evidence type="ECO:0000313" key="1">
    <source>
        <dbReference type="EMBL" id="KAK6500275.1"/>
    </source>
</evidence>
<comment type="caution">
    <text evidence="1">The sequence shown here is derived from an EMBL/GenBank/DDBJ whole genome shotgun (WGS) entry which is preliminary data.</text>
</comment>
<organism evidence="1 2">
    <name type="scientific">Arthrobotrys musiformis</name>
    <dbReference type="NCBI Taxonomy" id="47236"/>
    <lineage>
        <taxon>Eukaryota</taxon>
        <taxon>Fungi</taxon>
        <taxon>Dikarya</taxon>
        <taxon>Ascomycota</taxon>
        <taxon>Pezizomycotina</taxon>
        <taxon>Orbiliomycetes</taxon>
        <taxon>Orbiliales</taxon>
        <taxon>Orbiliaceae</taxon>
        <taxon>Arthrobotrys</taxon>
    </lineage>
</organism>